<feature type="domain" description="TIR" evidence="2">
    <location>
        <begin position="633"/>
        <end position="752"/>
    </location>
</feature>
<feature type="region of interest" description="Disordered" evidence="1">
    <location>
        <begin position="121"/>
        <end position="230"/>
    </location>
</feature>
<name>A0AAE1DTU9_9GAST</name>
<dbReference type="EMBL" id="JAWDGP010002483">
    <property type="protein sequence ID" value="KAK3782836.1"/>
    <property type="molecule type" value="Genomic_DNA"/>
</dbReference>
<dbReference type="AlphaFoldDB" id="A0AAE1DTU9"/>
<feature type="compositionally biased region" description="Polar residues" evidence="1">
    <location>
        <begin position="190"/>
        <end position="200"/>
    </location>
</feature>
<gene>
    <name evidence="3" type="ORF">RRG08_002468</name>
</gene>
<evidence type="ECO:0000259" key="2">
    <source>
        <dbReference type="Pfam" id="PF13676"/>
    </source>
</evidence>
<reference evidence="3" key="1">
    <citation type="journal article" date="2023" name="G3 (Bethesda)">
        <title>A reference genome for the long-term kleptoplast-retaining sea slug Elysia crispata morphotype clarki.</title>
        <authorList>
            <person name="Eastman K.E."/>
            <person name="Pendleton A.L."/>
            <person name="Shaikh M.A."/>
            <person name="Suttiyut T."/>
            <person name="Ogas R."/>
            <person name="Tomko P."/>
            <person name="Gavelis G."/>
            <person name="Widhalm J.R."/>
            <person name="Wisecaver J.H."/>
        </authorList>
    </citation>
    <scope>NUCLEOTIDE SEQUENCE</scope>
    <source>
        <strain evidence="3">ECLA1</strain>
    </source>
</reference>
<comment type="caution">
    <text evidence="3">The sequence shown here is derived from an EMBL/GenBank/DDBJ whole genome shotgun (WGS) entry which is preliminary data.</text>
</comment>
<dbReference type="PANTHER" id="PTHR46270">
    <property type="entry name" value="ARMADILLO-TYPE FOLD-RELATED"/>
    <property type="match status" value="1"/>
</dbReference>
<feature type="compositionally biased region" description="Basic and acidic residues" evidence="1">
    <location>
        <begin position="201"/>
        <end position="222"/>
    </location>
</feature>
<sequence length="891" mass="99872">MGVGPSTPSIRCMNTAEAVQGLPRLVVASNTEQTTFLYQDPNSPKSGMTSKTKLPDVNIEKAEPYTSPGGMRTTKFLSNGSPAKRPTAFVNLPRVTPLAVKYDGLSANKTMEARRMEIQEQEADISKKHISRNSPQSPVKGQSNKLSPTAKSQSILPEQKDSLISLSVRTNDQTDTNERNICSGSLVEGSENQANKVQQNDSHEASKKLHETDEPTDKESSHLKKVSKPKKTAEEIAEKFEAGLKKLKTKCDMLSTIKPRDLKQEGEPFTHDFRQCVLVFANSYFYFKVGEVPFTGILRYRSRVAEYLCQSYVMDTILNTLADGLKKQDFFDESGKVLEDFWFPIKNMLMILMNYSDFVDSVKFSVAEHKEILPQMIKVLETFQEPHMNKVLSDEQERMLRFILGIVHNCGSLEENVPRIRDLDVIPLLLAYTDSPLASIRLSSIATLADLVNESEAELLSTHPRIFTFILQKLERALKMESHRDVGWSVEELLRAVRQLARNDANKTILVDKGCLPVLLSSIQVGNNEELQEALDCLWILSFDDNNKPKIVEEPGLIQAVCDKYHNTNGRAGHSCHGILWSLREVLQKTEEFQAVAGKIMNLKSQATPKVESKAVVENIDDMSSGFQFQGHVMISYQWANQEVIKRICSELRTHGIPVWIDIDYMGGSTLQAMAQAVEDSFAVIIAMSQKYKDSPNTRAEAEYTFQQRKPIIPLIMQNEYQPDGWLGLILGSKLYYDFSGKHSFESRMEGLLKAILTVAKRATGDATDGVEQQPLVATKAGVVNLTSPSVLMPPVPIGHAPTVARQSAVTINEQRIRSWNKEDVSTWLSKYKLDGSALNDLSGEEVVFMHNLKHEAPEFFYRCLDKKLKVTSIQDLANASKAFQHLSSQA</sequence>
<dbReference type="Gene3D" id="1.25.10.10">
    <property type="entry name" value="Leucine-rich Repeat Variant"/>
    <property type="match status" value="1"/>
</dbReference>
<dbReference type="PANTHER" id="PTHR46270:SF2">
    <property type="entry name" value="TIR DOMAIN-CONTAINING PROTEIN"/>
    <property type="match status" value="1"/>
</dbReference>
<evidence type="ECO:0000313" key="3">
    <source>
        <dbReference type="EMBL" id="KAK3782836.1"/>
    </source>
</evidence>
<dbReference type="SUPFAM" id="SSF48371">
    <property type="entry name" value="ARM repeat"/>
    <property type="match status" value="1"/>
</dbReference>
<feature type="compositionally biased region" description="Polar residues" evidence="1">
    <location>
        <begin position="132"/>
        <end position="183"/>
    </location>
</feature>
<dbReference type="Pfam" id="PF13676">
    <property type="entry name" value="TIR_2"/>
    <property type="match status" value="1"/>
</dbReference>
<dbReference type="Gene3D" id="3.40.50.10140">
    <property type="entry name" value="Toll/interleukin-1 receptor homology (TIR) domain"/>
    <property type="match status" value="1"/>
</dbReference>
<dbReference type="Proteomes" id="UP001283361">
    <property type="component" value="Unassembled WGS sequence"/>
</dbReference>
<evidence type="ECO:0000313" key="4">
    <source>
        <dbReference type="Proteomes" id="UP001283361"/>
    </source>
</evidence>
<proteinExistence type="predicted"/>
<dbReference type="InterPro" id="IPR011989">
    <property type="entry name" value="ARM-like"/>
</dbReference>
<dbReference type="InterPro" id="IPR016024">
    <property type="entry name" value="ARM-type_fold"/>
</dbReference>
<evidence type="ECO:0000256" key="1">
    <source>
        <dbReference type="SAM" id="MobiDB-lite"/>
    </source>
</evidence>
<keyword evidence="4" id="KW-1185">Reference proteome</keyword>
<dbReference type="InterPro" id="IPR035897">
    <property type="entry name" value="Toll_tir_struct_dom_sf"/>
</dbReference>
<protein>
    <recommendedName>
        <fullName evidence="2">TIR domain-containing protein</fullName>
    </recommendedName>
</protein>
<dbReference type="GO" id="GO:0007165">
    <property type="term" value="P:signal transduction"/>
    <property type="evidence" value="ECO:0007669"/>
    <property type="project" value="InterPro"/>
</dbReference>
<organism evidence="3 4">
    <name type="scientific">Elysia crispata</name>
    <name type="common">lettuce slug</name>
    <dbReference type="NCBI Taxonomy" id="231223"/>
    <lineage>
        <taxon>Eukaryota</taxon>
        <taxon>Metazoa</taxon>
        <taxon>Spiralia</taxon>
        <taxon>Lophotrochozoa</taxon>
        <taxon>Mollusca</taxon>
        <taxon>Gastropoda</taxon>
        <taxon>Heterobranchia</taxon>
        <taxon>Euthyneura</taxon>
        <taxon>Panpulmonata</taxon>
        <taxon>Sacoglossa</taxon>
        <taxon>Placobranchoidea</taxon>
        <taxon>Plakobranchidae</taxon>
        <taxon>Elysia</taxon>
    </lineage>
</organism>
<dbReference type="SUPFAM" id="SSF52200">
    <property type="entry name" value="Toll/Interleukin receptor TIR domain"/>
    <property type="match status" value="1"/>
</dbReference>
<accession>A0AAE1DTU9</accession>
<dbReference type="InterPro" id="IPR000157">
    <property type="entry name" value="TIR_dom"/>
</dbReference>